<evidence type="ECO:0000259" key="2">
    <source>
        <dbReference type="SMART" id="SM00768"/>
    </source>
</evidence>
<evidence type="ECO:0000256" key="1">
    <source>
        <dbReference type="ARBA" id="ARBA00022729"/>
    </source>
</evidence>
<accession>A0ABQ7X2F7</accession>
<evidence type="ECO:0000313" key="4">
    <source>
        <dbReference type="Proteomes" id="UP000824890"/>
    </source>
</evidence>
<gene>
    <name evidence="3" type="ORF">HID58_095768</name>
</gene>
<dbReference type="EMBL" id="JAGKQM010002152">
    <property type="protein sequence ID" value="KAH0850120.1"/>
    <property type="molecule type" value="Genomic_DNA"/>
</dbReference>
<feature type="domain" description="X8" evidence="2">
    <location>
        <begin position="2"/>
        <end position="85"/>
    </location>
</feature>
<sequence length="107" mass="11300">SEWCVLSLKLRGDEPNGATLLSSSVSVACQLADCTSLGPGSSCAGLDSAANASYAFNMYFQKMDHRRGSCVFNNLGVASAEGILVRVKGRWGTVVTVAMAVVWAVFY</sequence>
<keyword evidence="4" id="KW-1185">Reference proteome</keyword>
<name>A0ABQ7X2F7_BRANA</name>
<keyword evidence="1" id="KW-0732">Signal</keyword>
<reference evidence="3 4" key="1">
    <citation type="submission" date="2021-05" db="EMBL/GenBank/DDBJ databases">
        <title>Genome Assembly of Synthetic Allotetraploid Brassica napus Reveals Homoeologous Exchanges between Subgenomes.</title>
        <authorList>
            <person name="Davis J.T."/>
        </authorList>
    </citation>
    <scope>NUCLEOTIDE SEQUENCE [LARGE SCALE GENOMIC DNA]</scope>
    <source>
        <strain evidence="4">cv. Da-Ae</strain>
        <tissue evidence="3">Seedling</tissue>
    </source>
</reference>
<dbReference type="InterPro" id="IPR012946">
    <property type="entry name" value="X8"/>
</dbReference>
<protein>
    <recommendedName>
        <fullName evidence="2">X8 domain-containing protein</fullName>
    </recommendedName>
</protein>
<comment type="caution">
    <text evidence="3">The sequence shown here is derived from an EMBL/GenBank/DDBJ whole genome shotgun (WGS) entry which is preliminary data.</text>
</comment>
<dbReference type="Proteomes" id="UP000824890">
    <property type="component" value="Unassembled WGS sequence"/>
</dbReference>
<dbReference type="SMART" id="SM00768">
    <property type="entry name" value="X8"/>
    <property type="match status" value="1"/>
</dbReference>
<proteinExistence type="predicted"/>
<organism evidence="3 4">
    <name type="scientific">Brassica napus</name>
    <name type="common">Rape</name>
    <dbReference type="NCBI Taxonomy" id="3708"/>
    <lineage>
        <taxon>Eukaryota</taxon>
        <taxon>Viridiplantae</taxon>
        <taxon>Streptophyta</taxon>
        <taxon>Embryophyta</taxon>
        <taxon>Tracheophyta</taxon>
        <taxon>Spermatophyta</taxon>
        <taxon>Magnoliopsida</taxon>
        <taxon>eudicotyledons</taxon>
        <taxon>Gunneridae</taxon>
        <taxon>Pentapetalae</taxon>
        <taxon>rosids</taxon>
        <taxon>malvids</taxon>
        <taxon>Brassicales</taxon>
        <taxon>Brassicaceae</taxon>
        <taxon>Brassiceae</taxon>
        <taxon>Brassica</taxon>
    </lineage>
</organism>
<dbReference type="Pfam" id="PF07983">
    <property type="entry name" value="X8"/>
    <property type="match status" value="1"/>
</dbReference>
<evidence type="ECO:0000313" key="3">
    <source>
        <dbReference type="EMBL" id="KAH0850120.1"/>
    </source>
</evidence>
<feature type="non-terminal residue" evidence="3">
    <location>
        <position position="1"/>
    </location>
</feature>